<organism evidence="1 2">
    <name type="scientific">Lupinus albus</name>
    <name type="common">White lupine</name>
    <name type="synonym">Lupinus termis</name>
    <dbReference type="NCBI Taxonomy" id="3870"/>
    <lineage>
        <taxon>Eukaryota</taxon>
        <taxon>Viridiplantae</taxon>
        <taxon>Streptophyta</taxon>
        <taxon>Embryophyta</taxon>
        <taxon>Tracheophyta</taxon>
        <taxon>Spermatophyta</taxon>
        <taxon>Magnoliopsida</taxon>
        <taxon>eudicotyledons</taxon>
        <taxon>Gunneridae</taxon>
        <taxon>Pentapetalae</taxon>
        <taxon>rosids</taxon>
        <taxon>fabids</taxon>
        <taxon>Fabales</taxon>
        <taxon>Fabaceae</taxon>
        <taxon>Papilionoideae</taxon>
        <taxon>50 kb inversion clade</taxon>
        <taxon>genistoids sensu lato</taxon>
        <taxon>core genistoids</taxon>
        <taxon>Genisteae</taxon>
        <taxon>Lupinus</taxon>
    </lineage>
</organism>
<comment type="caution">
    <text evidence="1">The sequence shown here is derived from an EMBL/GenBank/DDBJ whole genome shotgun (WGS) entry which is preliminary data.</text>
</comment>
<keyword evidence="2" id="KW-1185">Reference proteome</keyword>
<protein>
    <submittedName>
        <fullName evidence="1">Uncharacterized protein</fullName>
    </submittedName>
</protein>
<reference evidence="2" key="1">
    <citation type="journal article" date="2020" name="Nat. Commun.">
        <title>Genome sequence of the cluster root forming white lupin.</title>
        <authorList>
            <person name="Hufnagel B."/>
            <person name="Marques A."/>
            <person name="Soriano A."/>
            <person name="Marques L."/>
            <person name="Divol F."/>
            <person name="Doumas P."/>
            <person name="Sallet E."/>
            <person name="Mancinotti D."/>
            <person name="Carrere S."/>
            <person name="Marande W."/>
            <person name="Arribat S."/>
            <person name="Keller J."/>
            <person name="Huneau C."/>
            <person name="Blein T."/>
            <person name="Aime D."/>
            <person name="Laguerre M."/>
            <person name="Taylor J."/>
            <person name="Schubert V."/>
            <person name="Nelson M."/>
            <person name="Geu-Flores F."/>
            <person name="Crespi M."/>
            <person name="Gallardo-Guerrero K."/>
            <person name="Delaux P.-M."/>
            <person name="Salse J."/>
            <person name="Berges H."/>
            <person name="Guyot R."/>
            <person name="Gouzy J."/>
            <person name="Peret B."/>
        </authorList>
    </citation>
    <scope>NUCLEOTIDE SEQUENCE [LARGE SCALE GENOMIC DNA]</scope>
    <source>
        <strain evidence="2">cv. Amiga</strain>
    </source>
</reference>
<evidence type="ECO:0000313" key="2">
    <source>
        <dbReference type="Proteomes" id="UP000447434"/>
    </source>
</evidence>
<dbReference type="EMBL" id="WOCE01000013">
    <property type="protein sequence ID" value="KAE9601124.1"/>
    <property type="molecule type" value="Genomic_DNA"/>
</dbReference>
<evidence type="ECO:0000313" key="1">
    <source>
        <dbReference type="EMBL" id="KAE9601124.1"/>
    </source>
</evidence>
<dbReference type="AlphaFoldDB" id="A0A6A4PID3"/>
<dbReference type="Proteomes" id="UP000447434">
    <property type="component" value="Chromosome 13"/>
</dbReference>
<sequence>MLESSSSAANLPQKNVYIPAINGSSPSSSRTEPIANQEYSHWLNFNSNNAENCMIAFHLIMLTTFFAYF</sequence>
<name>A0A6A4PID3_LUPAL</name>
<accession>A0A6A4PID3</accession>
<proteinExistence type="predicted"/>
<gene>
    <name evidence="1" type="ORF">Lalb_Chr13g0294441</name>
</gene>